<dbReference type="PANTHER" id="PTHR47284">
    <property type="entry name" value="FATTY-ACID-BINDING PROTEIN 2"/>
    <property type="match status" value="1"/>
</dbReference>
<feature type="domain" description="Chalcone isomerase" evidence="2">
    <location>
        <begin position="173"/>
        <end position="371"/>
    </location>
</feature>
<evidence type="ECO:0000256" key="1">
    <source>
        <dbReference type="SAM" id="Phobius"/>
    </source>
</evidence>
<comment type="caution">
    <text evidence="3">The sequence shown here is derived from an EMBL/GenBank/DDBJ whole genome shotgun (WGS) entry which is preliminary data.</text>
</comment>
<proteinExistence type="predicted"/>
<feature type="non-terminal residue" evidence="3">
    <location>
        <position position="394"/>
    </location>
</feature>
<dbReference type="Pfam" id="PF16035">
    <property type="entry name" value="Chalcone_2"/>
    <property type="match status" value="1"/>
</dbReference>
<dbReference type="GO" id="GO:0016872">
    <property type="term" value="F:intramolecular lyase activity"/>
    <property type="evidence" value="ECO:0007669"/>
    <property type="project" value="InterPro"/>
</dbReference>
<dbReference type="Proteomes" id="UP000258309">
    <property type="component" value="Unassembled WGS sequence"/>
</dbReference>
<organism evidence="3 4">
    <name type="scientific">Scytalidium lignicola</name>
    <name type="common">Hyphomycete</name>
    <dbReference type="NCBI Taxonomy" id="5539"/>
    <lineage>
        <taxon>Eukaryota</taxon>
        <taxon>Fungi</taxon>
        <taxon>Dikarya</taxon>
        <taxon>Ascomycota</taxon>
        <taxon>Pezizomycotina</taxon>
        <taxon>Leotiomycetes</taxon>
        <taxon>Leotiomycetes incertae sedis</taxon>
        <taxon>Scytalidium</taxon>
    </lineage>
</organism>
<evidence type="ECO:0000313" key="3">
    <source>
        <dbReference type="EMBL" id="RFU25296.1"/>
    </source>
</evidence>
<protein>
    <recommendedName>
        <fullName evidence="2">Chalcone isomerase domain-containing protein</fullName>
    </recommendedName>
</protein>
<dbReference type="OMA" id="FMHLRDG"/>
<feature type="non-terminal residue" evidence="3">
    <location>
        <position position="1"/>
    </location>
</feature>
<accession>A0A3E2GW11</accession>
<dbReference type="STRING" id="5539.A0A3E2GW11"/>
<dbReference type="PANTHER" id="PTHR47284:SF3">
    <property type="entry name" value="FATTY-ACID-BINDING PROTEIN 2"/>
    <property type="match status" value="1"/>
</dbReference>
<keyword evidence="1" id="KW-0472">Membrane</keyword>
<dbReference type="Gene3D" id="3.50.70.10">
    <property type="match status" value="1"/>
</dbReference>
<dbReference type="InterPro" id="IPR036298">
    <property type="entry name" value="Chalcone_isomerase_sf"/>
</dbReference>
<keyword evidence="4" id="KW-1185">Reference proteome</keyword>
<gene>
    <name evidence="3" type="ORF">B7463_g11035</name>
</gene>
<dbReference type="InterPro" id="IPR016087">
    <property type="entry name" value="Chalcone_isomerase"/>
</dbReference>
<feature type="transmembrane region" description="Helical" evidence="1">
    <location>
        <begin position="73"/>
        <end position="90"/>
    </location>
</feature>
<name>A0A3E2GW11_SCYLI</name>
<dbReference type="EMBL" id="NCSJ02000344">
    <property type="protein sequence ID" value="RFU25296.1"/>
    <property type="molecule type" value="Genomic_DNA"/>
</dbReference>
<dbReference type="OrthoDB" id="18193at2759"/>
<dbReference type="AlphaFoldDB" id="A0A3E2GW11"/>
<evidence type="ECO:0000259" key="2">
    <source>
        <dbReference type="Pfam" id="PF16035"/>
    </source>
</evidence>
<reference evidence="3 4" key="1">
    <citation type="submission" date="2018-05" db="EMBL/GenBank/DDBJ databases">
        <title>Draft genome sequence of Scytalidium lignicola DSM 105466, a ubiquitous saprotrophic fungus.</title>
        <authorList>
            <person name="Buettner E."/>
            <person name="Gebauer A.M."/>
            <person name="Hofrichter M."/>
            <person name="Liers C."/>
            <person name="Kellner H."/>
        </authorList>
    </citation>
    <scope>NUCLEOTIDE SEQUENCE [LARGE SCALE GENOMIC DNA]</scope>
    <source>
        <strain evidence="3 4">DSM 105466</strain>
    </source>
</reference>
<sequence length="394" mass="44166">MSLRVTSLGALRQFSAQSQRRLLVSSRQTLRCRRFTSRSFLNDITKQTPEDIDPITLQRLEAERRAYYKRRSYYAGAGFILGMIAVWVTATSVELPPKPAKMDSGKRADDPMVVLGRERKVVVQKLGEEPEEVPDVVETGTSTVPTFPRYLEFYDDESGIVMSDNSGTDITVEYQLMGLGIRTVSFLGLQVYVVGMYVATDDIAALQESLVREINPVATTLISTERESLKAALSDPVKSDEIWNDIIKKSGCRMLLRIVPTRNTDFHHLRDGWVRSITARAQKNKEEFGDESFGTALNDFKILFNRGSVPQKKELILSKNPKGKLAIWYDDGKNGPQRLGEVTDERISRVLWLNYLGGKTVASEGARQSIIDGVLEYVERPVGTVATQVGQVHV</sequence>
<dbReference type="InterPro" id="IPR016088">
    <property type="entry name" value="Chalcone_isomerase_3-sand"/>
</dbReference>
<dbReference type="SUPFAM" id="SSF54626">
    <property type="entry name" value="Chalcone isomerase"/>
    <property type="match status" value="1"/>
</dbReference>
<keyword evidence="1" id="KW-1133">Transmembrane helix</keyword>
<evidence type="ECO:0000313" key="4">
    <source>
        <dbReference type="Proteomes" id="UP000258309"/>
    </source>
</evidence>
<keyword evidence="1" id="KW-0812">Transmembrane</keyword>